<feature type="region of interest" description="Disordered" evidence="1">
    <location>
        <begin position="1"/>
        <end position="201"/>
    </location>
</feature>
<proteinExistence type="predicted"/>
<accession>A0A2P6MMI4</accession>
<evidence type="ECO:0000259" key="2">
    <source>
        <dbReference type="Pfam" id="PF13391"/>
    </source>
</evidence>
<keyword evidence="4" id="KW-1185">Reference proteome</keyword>
<dbReference type="Pfam" id="PF13391">
    <property type="entry name" value="HNH_2"/>
    <property type="match status" value="1"/>
</dbReference>
<reference evidence="3 4" key="1">
    <citation type="journal article" date="2018" name="Genome Biol. Evol.">
        <title>Multiple Roots of Fruiting Body Formation in Amoebozoa.</title>
        <authorList>
            <person name="Hillmann F."/>
            <person name="Forbes G."/>
            <person name="Novohradska S."/>
            <person name="Ferling I."/>
            <person name="Riege K."/>
            <person name="Groth M."/>
            <person name="Westermann M."/>
            <person name="Marz M."/>
            <person name="Spaller T."/>
            <person name="Winckler T."/>
            <person name="Schaap P."/>
            <person name="Glockner G."/>
        </authorList>
    </citation>
    <scope>NUCLEOTIDE SEQUENCE [LARGE SCALE GENOMIC DNA]</scope>
    <source>
        <strain evidence="3 4">Jena</strain>
    </source>
</reference>
<feature type="domain" description="HNH nuclease" evidence="2">
    <location>
        <begin position="412"/>
        <end position="468"/>
    </location>
</feature>
<feature type="compositionally biased region" description="Polar residues" evidence="1">
    <location>
        <begin position="39"/>
        <end position="115"/>
    </location>
</feature>
<gene>
    <name evidence="3" type="ORF">PROFUN_16992</name>
</gene>
<dbReference type="InParanoid" id="A0A2P6MMI4"/>
<comment type="caution">
    <text evidence="3">The sequence shown here is derived from an EMBL/GenBank/DDBJ whole genome shotgun (WGS) entry which is preliminary data.</text>
</comment>
<evidence type="ECO:0000313" key="3">
    <source>
        <dbReference type="EMBL" id="PRP72911.1"/>
    </source>
</evidence>
<evidence type="ECO:0000256" key="1">
    <source>
        <dbReference type="SAM" id="MobiDB-lite"/>
    </source>
</evidence>
<feature type="compositionally biased region" description="Basic and acidic residues" evidence="1">
    <location>
        <begin position="168"/>
        <end position="184"/>
    </location>
</feature>
<feature type="non-terminal residue" evidence="3">
    <location>
        <position position="1"/>
    </location>
</feature>
<feature type="non-terminal residue" evidence="3">
    <location>
        <position position="469"/>
    </location>
</feature>
<sequence>DQQQSDNLKEEETSSGPRSSKPEKEMEIEEFQQFKDQGRSASLNILKSSDNKQKGSSVLRNSSSSIPRTSVTKTASLSSVDNKAVTFNSNSGISRIDSSASRNSTAPRRFQSTTLKDLEEEQGQTSPSEASSSDSETTPISSRKNSIQQSSAGRSDHPPRTIGSPREGQPRHDQQQSDNLKEEETSSGPRSSKPEKEMEIEEFQVEDWDERSCALYLLYAVWVEIYALKSYKRHKEAKGRCTWINLFEAHKAVQLFLTMSFAAFLTSTASLCDVRQLSSLGLSAIVLGRLCKICRSLYRCIVCLHFLTVVSDLIPIPVATSNILKKMTDPNLPTMQTRINGLALLLTEKTWAQKELDAHPDLATTWTPETDDNLTAFIKQSATQSAPPARIYTAERGRFGCSHATRKGYLKCQMTGEEHYKGDVNAAHILPQRAVAFLPVFGLKTDDINSVRNGLLLCRGIERAFDKQQ</sequence>
<name>A0A2P6MMI4_9EUKA</name>
<feature type="compositionally biased region" description="Low complexity" evidence="1">
    <location>
        <begin position="125"/>
        <end position="142"/>
    </location>
</feature>
<dbReference type="InterPro" id="IPR003615">
    <property type="entry name" value="HNH_nuc"/>
</dbReference>
<dbReference type="AlphaFoldDB" id="A0A2P6MMI4"/>
<dbReference type="EMBL" id="MDYQ01000752">
    <property type="protein sequence ID" value="PRP72911.1"/>
    <property type="molecule type" value="Genomic_DNA"/>
</dbReference>
<feature type="compositionally biased region" description="Polar residues" evidence="1">
    <location>
        <begin position="143"/>
        <end position="153"/>
    </location>
</feature>
<organism evidence="3 4">
    <name type="scientific">Planoprotostelium fungivorum</name>
    <dbReference type="NCBI Taxonomy" id="1890364"/>
    <lineage>
        <taxon>Eukaryota</taxon>
        <taxon>Amoebozoa</taxon>
        <taxon>Evosea</taxon>
        <taxon>Variosea</taxon>
        <taxon>Cavosteliida</taxon>
        <taxon>Cavosteliaceae</taxon>
        <taxon>Planoprotostelium</taxon>
    </lineage>
</organism>
<dbReference type="Proteomes" id="UP000241769">
    <property type="component" value="Unassembled WGS sequence"/>
</dbReference>
<protein>
    <recommendedName>
        <fullName evidence="2">HNH nuclease domain-containing protein</fullName>
    </recommendedName>
</protein>
<evidence type="ECO:0000313" key="4">
    <source>
        <dbReference type="Proteomes" id="UP000241769"/>
    </source>
</evidence>